<comment type="similarity">
    <text evidence="2">Belongs to the UPF0324 family.</text>
</comment>
<feature type="compositionally biased region" description="Low complexity" evidence="7">
    <location>
        <begin position="7"/>
        <end position="17"/>
    </location>
</feature>
<feature type="region of interest" description="Disordered" evidence="7">
    <location>
        <begin position="1"/>
        <end position="32"/>
    </location>
</feature>
<evidence type="ECO:0000256" key="3">
    <source>
        <dbReference type="ARBA" id="ARBA00022475"/>
    </source>
</evidence>
<name>A0A5C6BAW0_9BACT</name>
<feature type="compositionally biased region" description="Basic and acidic residues" evidence="7">
    <location>
        <begin position="125"/>
        <end position="167"/>
    </location>
</feature>
<feature type="transmembrane region" description="Helical" evidence="8">
    <location>
        <begin position="264"/>
        <end position="284"/>
    </location>
</feature>
<evidence type="ECO:0000313" key="10">
    <source>
        <dbReference type="Proteomes" id="UP000320176"/>
    </source>
</evidence>
<dbReference type="AlphaFoldDB" id="A0A5C6BAW0"/>
<feature type="transmembrane region" description="Helical" evidence="8">
    <location>
        <begin position="319"/>
        <end position="339"/>
    </location>
</feature>
<feature type="compositionally biased region" description="Polar residues" evidence="7">
    <location>
        <begin position="18"/>
        <end position="29"/>
    </location>
</feature>
<evidence type="ECO:0000256" key="4">
    <source>
        <dbReference type="ARBA" id="ARBA00022692"/>
    </source>
</evidence>
<protein>
    <recommendedName>
        <fullName evidence="11">Sulfate exporter family transporter</fullName>
    </recommendedName>
</protein>
<feature type="region of interest" description="Disordered" evidence="7">
    <location>
        <begin position="76"/>
        <end position="96"/>
    </location>
</feature>
<evidence type="ECO:0008006" key="11">
    <source>
        <dbReference type="Google" id="ProtNLM"/>
    </source>
</evidence>
<dbReference type="GO" id="GO:0005886">
    <property type="term" value="C:plasma membrane"/>
    <property type="evidence" value="ECO:0007669"/>
    <property type="project" value="UniProtKB-SubCell"/>
</dbReference>
<reference evidence="9 10" key="1">
    <citation type="submission" date="2019-02" db="EMBL/GenBank/DDBJ databases">
        <title>Deep-cultivation of Planctomycetes and their phenomic and genomic characterization uncovers novel biology.</title>
        <authorList>
            <person name="Wiegand S."/>
            <person name="Jogler M."/>
            <person name="Boedeker C."/>
            <person name="Pinto D."/>
            <person name="Vollmers J."/>
            <person name="Rivas-Marin E."/>
            <person name="Kohn T."/>
            <person name="Peeters S.H."/>
            <person name="Heuer A."/>
            <person name="Rast P."/>
            <person name="Oberbeckmann S."/>
            <person name="Bunk B."/>
            <person name="Jeske O."/>
            <person name="Meyerdierks A."/>
            <person name="Storesund J.E."/>
            <person name="Kallscheuer N."/>
            <person name="Luecker S."/>
            <person name="Lage O.M."/>
            <person name="Pohl T."/>
            <person name="Merkel B.J."/>
            <person name="Hornburger P."/>
            <person name="Mueller R.-W."/>
            <person name="Bruemmer F."/>
            <person name="Labrenz M."/>
            <person name="Spormann A.M."/>
            <person name="Op Den Camp H."/>
            <person name="Overmann J."/>
            <person name="Amann R."/>
            <person name="Jetten M.S.M."/>
            <person name="Mascher T."/>
            <person name="Medema M.H."/>
            <person name="Devos D.P."/>
            <person name="Kaster A.-K."/>
            <person name="Ovreas L."/>
            <person name="Rohde M."/>
            <person name="Galperin M.Y."/>
            <person name="Jogler C."/>
        </authorList>
    </citation>
    <scope>NUCLEOTIDE SEQUENCE [LARGE SCALE GENOMIC DNA]</scope>
    <source>
        <strain evidence="9 10">Pla52n</strain>
    </source>
</reference>
<feature type="transmembrane region" description="Helical" evidence="8">
    <location>
        <begin position="351"/>
        <end position="371"/>
    </location>
</feature>
<evidence type="ECO:0000256" key="1">
    <source>
        <dbReference type="ARBA" id="ARBA00004651"/>
    </source>
</evidence>
<feature type="transmembrane region" description="Helical" evidence="8">
    <location>
        <begin position="524"/>
        <end position="546"/>
    </location>
</feature>
<proteinExistence type="inferred from homology"/>
<dbReference type="PANTHER" id="PTHR30106:SF1">
    <property type="entry name" value="UPF0324 MEMBRANE PROTEIN FN0533"/>
    <property type="match status" value="1"/>
</dbReference>
<feature type="transmembrane region" description="Helical" evidence="8">
    <location>
        <begin position="383"/>
        <end position="403"/>
    </location>
</feature>
<dbReference type="Proteomes" id="UP000320176">
    <property type="component" value="Unassembled WGS sequence"/>
</dbReference>
<dbReference type="InterPro" id="IPR018383">
    <property type="entry name" value="UPF0324_pro"/>
</dbReference>
<feature type="transmembrane region" description="Helical" evidence="8">
    <location>
        <begin position="454"/>
        <end position="475"/>
    </location>
</feature>
<feature type="transmembrane region" description="Helical" evidence="8">
    <location>
        <begin position="495"/>
        <end position="512"/>
    </location>
</feature>
<gene>
    <name evidence="9" type="ORF">Pla52n_02270</name>
</gene>
<evidence type="ECO:0000256" key="5">
    <source>
        <dbReference type="ARBA" id="ARBA00022989"/>
    </source>
</evidence>
<dbReference type="PANTHER" id="PTHR30106">
    <property type="entry name" value="INNER MEMBRANE PROTEIN YEIH-RELATED"/>
    <property type="match status" value="1"/>
</dbReference>
<evidence type="ECO:0000256" key="6">
    <source>
        <dbReference type="ARBA" id="ARBA00023136"/>
    </source>
</evidence>
<keyword evidence="6 8" id="KW-0472">Membrane</keyword>
<keyword evidence="3" id="KW-1003">Cell membrane</keyword>
<feature type="transmembrane region" description="Helical" evidence="8">
    <location>
        <begin position="290"/>
        <end position="307"/>
    </location>
</feature>
<feature type="transmembrane region" description="Helical" evidence="8">
    <location>
        <begin position="177"/>
        <end position="198"/>
    </location>
</feature>
<evidence type="ECO:0000256" key="2">
    <source>
        <dbReference type="ARBA" id="ARBA00007977"/>
    </source>
</evidence>
<feature type="transmembrane region" description="Helical" evidence="8">
    <location>
        <begin position="205"/>
        <end position="223"/>
    </location>
</feature>
<feature type="region of interest" description="Disordered" evidence="7">
    <location>
        <begin position="125"/>
        <end position="170"/>
    </location>
</feature>
<organism evidence="9 10">
    <name type="scientific">Stieleria varia</name>
    <dbReference type="NCBI Taxonomy" id="2528005"/>
    <lineage>
        <taxon>Bacteria</taxon>
        <taxon>Pseudomonadati</taxon>
        <taxon>Planctomycetota</taxon>
        <taxon>Planctomycetia</taxon>
        <taxon>Pirellulales</taxon>
        <taxon>Pirellulaceae</taxon>
        <taxon>Stieleria</taxon>
    </lineage>
</organism>
<dbReference type="EMBL" id="SJPN01000001">
    <property type="protein sequence ID" value="TWU07654.1"/>
    <property type="molecule type" value="Genomic_DNA"/>
</dbReference>
<keyword evidence="4 8" id="KW-0812">Transmembrane</keyword>
<dbReference type="Pfam" id="PF03601">
    <property type="entry name" value="Cons_hypoth698"/>
    <property type="match status" value="1"/>
</dbReference>
<keyword evidence="10" id="KW-1185">Reference proteome</keyword>
<feature type="transmembrane region" description="Helical" evidence="8">
    <location>
        <begin position="51"/>
        <end position="70"/>
    </location>
</feature>
<sequence>MDDNTDQNDATNADPTTESTDNLETTQAVSELELGNRNPSLWQDMRTSEDWWAIWCAGLLLIVGFIAVWMNAPDPPPPGSKEKVSVSSPLKPWLSKPSTWRENPLHAFYTPVEVVAQWEQEAAEAKKKANAEAAERWGEKSEPKEAAKPEATEPEAAKPEAAAEKSPPKPPKAVNTIYGTLGSFLVIGLLFAGAIHIRGQSARKFLTAFPVVFALATVAYVLSGQSVIKAYNLEYALWALLVGLIISNTIGTPKWLGPAVLTEFYIKTGLVLLGAEVLMSRLVALGLPGVFVAWVVTPIVLITTYIFGQKVLKMESRSLNMVIAADMSVCGVSAAIATAAACKAKKEELSLAIGLSLSFTVVMMVVLPMVIKFLDLSPTLGGAWLGGTIDATGAVAAAGATLGDEALEVASAVKMIQNILIGVTAFCVAVYWVTSVERDPSAPRPSAMEIWYRFPKFVIGFVVASIVFSILHAVLPLGPEMVSAMIKDSTKTIRSWLFCMAFVSIGLQTNFRELMPYFKGGKPMILYVCGQSLNLILTLAMAWLMFEVVFKDVVSP</sequence>
<keyword evidence="5 8" id="KW-1133">Transmembrane helix</keyword>
<evidence type="ECO:0000256" key="7">
    <source>
        <dbReference type="SAM" id="MobiDB-lite"/>
    </source>
</evidence>
<accession>A0A5C6BAW0</accession>
<evidence type="ECO:0000256" key="8">
    <source>
        <dbReference type="SAM" id="Phobius"/>
    </source>
</evidence>
<feature type="transmembrane region" description="Helical" evidence="8">
    <location>
        <begin position="235"/>
        <end position="252"/>
    </location>
</feature>
<feature type="compositionally biased region" description="Low complexity" evidence="7">
    <location>
        <begin position="85"/>
        <end position="96"/>
    </location>
</feature>
<comment type="subcellular location">
    <subcellularLocation>
        <location evidence="1">Cell membrane</location>
        <topology evidence="1">Multi-pass membrane protein</topology>
    </subcellularLocation>
</comment>
<evidence type="ECO:0000313" key="9">
    <source>
        <dbReference type="EMBL" id="TWU07654.1"/>
    </source>
</evidence>
<comment type="caution">
    <text evidence="9">The sequence shown here is derived from an EMBL/GenBank/DDBJ whole genome shotgun (WGS) entry which is preliminary data.</text>
</comment>
<feature type="transmembrane region" description="Helical" evidence="8">
    <location>
        <begin position="415"/>
        <end position="433"/>
    </location>
</feature>